<reference evidence="2" key="1">
    <citation type="submission" date="2021-03" db="EMBL/GenBank/DDBJ databases">
        <authorList>
            <person name="Bekaert M."/>
        </authorList>
    </citation>
    <scope>NUCLEOTIDE SEQUENCE</scope>
</reference>
<name>A0A8S3Q3Q0_MYTED</name>
<evidence type="ECO:0000313" key="3">
    <source>
        <dbReference type="Proteomes" id="UP000683360"/>
    </source>
</evidence>
<dbReference type="OrthoDB" id="6100014at2759"/>
<keyword evidence="1" id="KW-1133">Transmembrane helix</keyword>
<feature type="transmembrane region" description="Helical" evidence="1">
    <location>
        <begin position="269"/>
        <end position="292"/>
    </location>
</feature>
<keyword evidence="3" id="KW-1185">Reference proteome</keyword>
<comment type="caution">
    <text evidence="2">The sequence shown here is derived from an EMBL/GenBank/DDBJ whole genome shotgun (WGS) entry which is preliminary data.</text>
</comment>
<evidence type="ECO:0000313" key="2">
    <source>
        <dbReference type="EMBL" id="CAG2189449.1"/>
    </source>
</evidence>
<gene>
    <name evidence="2" type="ORF">MEDL_4830</name>
</gene>
<organism evidence="2 3">
    <name type="scientific">Mytilus edulis</name>
    <name type="common">Blue mussel</name>
    <dbReference type="NCBI Taxonomy" id="6550"/>
    <lineage>
        <taxon>Eukaryota</taxon>
        <taxon>Metazoa</taxon>
        <taxon>Spiralia</taxon>
        <taxon>Lophotrochozoa</taxon>
        <taxon>Mollusca</taxon>
        <taxon>Bivalvia</taxon>
        <taxon>Autobranchia</taxon>
        <taxon>Pteriomorphia</taxon>
        <taxon>Mytilida</taxon>
        <taxon>Mytiloidea</taxon>
        <taxon>Mytilidae</taxon>
        <taxon>Mytilinae</taxon>
        <taxon>Mytilus</taxon>
    </lineage>
</organism>
<protein>
    <submittedName>
        <fullName evidence="2">Uncharacterized protein</fullName>
    </submittedName>
</protein>
<dbReference type="EMBL" id="CAJPWZ010000294">
    <property type="protein sequence ID" value="CAG2189449.1"/>
    <property type="molecule type" value="Genomic_DNA"/>
</dbReference>
<keyword evidence="1" id="KW-0812">Transmembrane</keyword>
<dbReference type="AlphaFoldDB" id="A0A8S3Q3Q0"/>
<proteinExistence type="predicted"/>
<evidence type="ECO:0000256" key="1">
    <source>
        <dbReference type="SAM" id="Phobius"/>
    </source>
</evidence>
<sequence length="395" mass="44903">MTFSAYSEDDVYISNSSTTYSNIPTDCNLFGNEFEAGYPVQKININITEIGTYWIGAKIVFKRNINPLGVSCSCLKSNHVDVGLSKTKICEHPKNGLCYEHNCVVYERESETDGQTNRRDLSILYAEILCKFYKTSECCKQAYMCDVYYFESLIQDWIFTTKKCSVKLNFICDGDNPSSDAMNTSWLVAEQTCSKRTNTCYRKQKYLEMNSKMELSGDTDVCAAITIFPNGSVSLVSRFCTDQLATLCHIHTLHRDHQNTTANDDSSPLGLIVGCCVGVLAVIAMVILFIIFKRRNVKKRKLRYLESVIKDHDTEYTEYDNPMEDNSDHMYKSTDVTKPSYSDYSLAVTYSDPINSVLPKNIKSIPETEYESIAMTPPKTKQIYPVENPYQSPYS</sequence>
<accession>A0A8S3Q3Q0</accession>
<dbReference type="CDD" id="cd12087">
    <property type="entry name" value="TM_EGFR-like"/>
    <property type="match status" value="1"/>
</dbReference>
<keyword evidence="1" id="KW-0472">Membrane</keyword>
<dbReference type="Proteomes" id="UP000683360">
    <property type="component" value="Unassembled WGS sequence"/>
</dbReference>